<evidence type="ECO:0000313" key="3">
    <source>
        <dbReference type="Proteomes" id="UP001251528"/>
    </source>
</evidence>
<accession>A0AAJ0FV49</accession>
<comment type="caution">
    <text evidence="2">The sequence shown here is derived from an EMBL/GenBank/DDBJ whole genome shotgun (WGS) entry which is preliminary data.</text>
</comment>
<keyword evidence="1" id="KW-0732">Signal</keyword>
<evidence type="ECO:0000313" key="2">
    <source>
        <dbReference type="EMBL" id="KAK2592303.1"/>
    </source>
</evidence>
<feature type="signal peptide" evidence="1">
    <location>
        <begin position="1"/>
        <end position="18"/>
    </location>
</feature>
<dbReference type="AlphaFoldDB" id="A0AAJ0FV49"/>
<proteinExistence type="predicted"/>
<sequence>MKPYFLCLTGLCPSFVFAEQLVYMYWDAKNISAAGLNDVTFPISMPNAPRESGYYFEQAVGFNKGPRDNDGATVCVYTGLQPRSDKNGKSIVHGVFSSFIKGSTTNDKNCHGGADGKSGGVSCAIDVEAIYNTTYLLRIQHKGQYYYGTLIDEKSGQQWHIGSFTLPGSTSGMNPSLYGFMEYYYTGLGTCSKHPGTQATFGVPVTTTPGVTLSLKPPQQAKSCQGKLPWNYKKLNDGSYDITIHTS</sequence>
<protein>
    <submittedName>
        <fullName evidence="2">Uncharacterized protein</fullName>
    </submittedName>
</protein>
<organism evidence="2 3">
    <name type="scientific">Conoideocrella luteorostrata</name>
    <dbReference type="NCBI Taxonomy" id="1105319"/>
    <lineage>
        <taxon>Eukaryota</taxon>
        <taxon>Fungi</taxon>
        <taxon>Dikarya</taxon>
        <taxon>Ascomycota</taxon>
        <taxon>Pezizomycotina</taxon>
        <taxon>Sordariomycetes</taxon>
        <taxon>Hypocreomycetidae</taxon>
        <taxon>Hypocreales</taxon>
        <taxon>Clavicipitaceae</taxon>
        <taxon>Conoideocrella</taxon>
    </lineage>
</organism>
<gene>
    <name evidence="2" type="ORF">QQS21_009993</name>
</gene>
<reference evidence="2" key="1">
    <citation type="submission" date="2023-06" db="EMBL/GenBank/DDBJ databases">
        <title>Conoideocrella luteorostrata (Hypocreales: Clavicipitaceae), a potential biocontrol fungus for elongate hemlock scale in United States Christmas tree production areas.</title>
        <authorList>
            <person name="Barrett H."/>
            <person name="Lovett B."/>
            <person name="Macias A.M."/>
            <person name="Stajich J.E."/>
            <person name="Kasson M.T."/>
        </authorList>
    </citation>
    <scope>NUCLEOTIDE SEQUENCE</scope>
    <source>
        <strain evidence="2">ARSEF 14590</strain>
    </source>
</reference>
<name>A0AAJ0FV49_9HYPO</name>
<feature type="chain" id="PRO_5042507582" evidence="1">
    <location>
        <begin position="19"/>
        <end position="247"/>
    </location>
</feature>
<dbReference type="Proteomes" id="UP001251528">
    <property type="component" value="Unassembled WGS sequence"/>
</dbReference>
<keyword evidence="3" id="KW-1185">Reference proteome</keyword>
<evidence type="ECO:0000256" key="1">
    <source>
        <dbReference type="SAM" id="SignalP"/>
    </source>
</evidence>
<dbReference type="EMBL" id="JASWJB010000274">
    <property type="protein sequence ID" value="KAK2592303.1"/>
    <property type="molecule type" value="Genomic_DNA"/>
</dbReference>